<gene>
    <name evidence="3" type="ORF">CALK_1094</name>
</gene>
<dbReference type="PROSITE" id="PS51257">
    <property type="entry name" value="PROKAR_LIPOPROTEIN"/>
    <property type="match status" value="1"/>
</dbReference>
<evidence type="ECO:0000313" key="4">
    <source>
        <dbReference type="Proteomes" id="UP000017148"/>
    </source>
</evidence>
<dbReference type="AlphaFoldDB" id="U7D5V4"/>
<name>U7D5V4_9BACT</name>
<dbReference type="Proteomes" id="UP000017148">
    <property type="component" value="Unassembled WGS sequence"/>
</dbReference>
<protein>
    <recommendedName>
        <fullName evidence="5">Lipoprotein</fullName>
    </recommendedName>
</protein>
<comment type="caution">
    <text evidence="3">The sequence shown here is derived from an EMBL/GenBank/DDBJ whole genome shotgun (WGS) entry which is preliminary data.</text>
</comment>
<feature type="compositionally biased region" description="Basic and acidic residues" evidence="1">
    <location>
        <begin position="104"/>
        <end position="138"/>
    </location>
</feature>
<reference evidence="3 4" key="1">
    <citation type="journal article" date="2013" name="Environ. Microbiol.">
        <title>Genome analysis of Chitinivibrio alkaliphilus gen. nov., sp. nov., a novel extremely haloalkaliphilic anaerobic chitinolytic bacterium from the candidate phylum Termite Group 3.</title>
        <authorList>
            <person name="Sorokin D.Y."/>
            <person name="Gumerov V.M."/>
            <person name="Rakitin A.L."/>
            <person name="Beletsky A.V."/>
            <person name="Damste J.S."/>
            <person name="Muyzer G."/>
            <person name="Mardanov A.V."/>
            <person name="Ravin N.V."/>
        </authorList>
    </citation>
    <scope>NUCLEOTIDE SEQUENCE [LARGE SCALE GENOMIC DNA]</scope>
    <source>
        <strain evidence="3 4">ACht1</strain>
    </source>
</reference>
<evidence type="ECO:0000256" key="2">
    <source>
        <dbReference type="SAM" id="SignalP"/>
    </source>
</evidence>
<keyword evidence="4" id="KW-1185">Reference proteome</keyword>
<accession>U7D5V4</accession>
<feature type="chain" id="PRO_5004682214" description="Lipoprotein" evidence="2">
    <location>
        <begin position="25"/>
        <end position="145"/>
    </location>
</feature>
<evidence type="ECO:0008006" key="5">
    <source>
        <dbReference type="Google" id="ProtNLM"/>
    </source>
</evidence>
<feature type="signal peptide" evidence="2">
    <location>
        <begin position="1"/>
        <end position="24"/>
    </location>
</feature>
<evidence type="ECO:0000256" key="1">
    <source>
        <dbReference type="SAM" id="MobiDB-lite"/>
    </source>
</evidence>
<sequence length="145" mass="16317">MRAASLFVLSFSILVFLGACTEKASEVQDTESAQERVATSDTGELAPPAERVRSLLPSQVTSSDELNRILHTHYGEKGTLAEQAHQDVELIRYIERSHGIFTEKRTAGYDRRRQERLRRMQQHDSSDTSRDDTTEKEPAGAVDEP</sequence>
<feature type="region of interest" description="Disordered" evidence="1">
    <location>
        <begin position="104"/>
        <end position="145"/>
    </location>
</feature>
<proteinExistence type="predicted"/>
<dbReference type="STRING" id="1313304.CALK_1094"/>
<keyword evidence="2" id="KW-0732">Signal</keyword>
<dbReference type="EMBL" id="ASJR01000008">
    <property type="protein sequence ID" value="ERP31879.1"/>
    <property type="molecule type" value="Genomic_DNA"/>
</dbReference>
<dbReference type="RefSeq" id="WP_022636580.1">
    <property type="nucleotide sequence ID" value="NZ_ASJR01000008.1"/>
</dbReference>
<evidence type="ECO:0000313" key="3">
    <source>
        <dbReference type="EMBL" id="ERP31879.1"/>
    </source>
</evidence>
<organism evidence="3 4">
    <name type="scientific">Chitinivibrio alkaliphilus ACht1</name>
    <dbReference type="NCBI Taxonomy" id="1313304"/>
    <lineage>
        <taxon>Bacteria</taxon>
        <taxon>Pseudomonadati</taxon>
        <taxon>Fibrobacterota</taxon>
        <taxon>Chitinivibrionia</taxon>
        <taxon>Chitinivibrionales</taxon>
        <taxon>Chitinivibrionaceae</taxon>
        <taxon>Chitinivibrio</taxon>
    </lineage>
</organism>
<feature type="region of interest" description="Disordered" evidence="1">
    <location>
        <begin position="29"/>
        <end position="48"/>
    </location>
</feature>